<dbReference type="Pfam" id="PF01108">
    <property type="entry name" value="Tissue_fac"/>
    <property type="match status" value="1"/>
</dbReference>
<comment type="caution">
    <text evidence="3">The sequence shown here is derived from an EMBL/GenBank/DDBJ whole genome shotgun (WGS) entry which is preliminary data.</text>
</comment>
<dbReference type="InterPro" id="IPR003961">
    <property type="entry name" value="FN3_dom"/>
</dbReference>
<accession>A0A8J6EIY6</accession>
<dbReference type="PANTHER" id="PTHR20859:SF84">
    <property type="entry name" value="INTERFERON ALPHA_BETA RECEPTOR 2"/>
    <property type="match status" value="1"/>
</dbReference>
<dbReference type="AlphaFoldDB" id="A0A8J6EIY6"/>
<sequence length="150" mass="16826">MTRLLALLLACHAVLQVSAALLPPRNLSLYSKNFEHILQWEDPSHESGIYYRVTCSKMYAEYETVKDCANLTRRLCNLTKAFTNISNAYRVRVFSFTDQDASKASTSISLTPKQKSKYDPTHPAIGRRSDTADLLQIFSCGISAESRQSG</sequence>
<dbReference type="InterPro" id="IPR036116">
    <property type="entry name" value="FN3_sf"/>
</dbReference>
<gene>
    <name evidence="3" type="ORF">GDO78_018740</name>
</gene>
<dbReference type="InterPro" id="IPR050650">
    <property type="entry name" value="Type-II_Cytokine-TF_Rcpt"/>
</dbReference>
<proteinExistence type="predicted"/>
<protein>
    <recommendedName>
        <fullName evidence="2">Fibronectin type-III domain-containing protein</fullName>
    </recommendedName>
</protein>
<evidence type="ECO:0000313" key="3">
    <source>
        <dbReference type="EMBL" id="KAG9470157.1"/>
    </source>
</evidence>
<feature type="chain" id="PRO_5035235356" description="Fibronectin type-III domain-containing protein" evidence="1">
    <location>
        <begin position="20"/>
        <end position="150"/>
    </location>
</feature>
<name>A0A8J6EIY6_ELECQ</name>
<dbReference type="InterPro" id="IPR013783">
    <property type="entry name" value="Ig-like_fold"/>
</dbReference>
<reference evidence="3" key="1">
    <citation type="thesis" date="2020" institute="ProQuest LLC" country="789 East Eisenhower Parkway, Ann Arbor, MI, USA">
        <title>Comparative Genomics and Chromosome Evolution.</title>
        <authorList>
            <person name="Mudd A.B."/>
        </authorList>
    </citation>
    <scope>NUCLEOTIDE SEQUENCE</scope>
    <source>
        <strain evidence="3">HN-11 Male</strain>
        <tissue evidence="3">Kidney and liver</tissue>
    </source>
</reference>
<dbReference type="GO" id="GO:0005886">
    <property type="term" value="C:plasma membrane"/>
    <property type="evidence" value="ECO:0007669"/>
    <property type="project" value="TreeGrafter"/>
</dbReference>
<evidence type="ECO:0000259" key="2">
    <source>
        <dbReference type="Pfam" id="PF01108"/>
    </source>
</evidence>
<feature type="domain" description="Fibronectin type-III" evidence="2">
    <location>
        <begin position="2"/>
        <end position="102"/>
    </location>
</feature>
<keyword evidence="1" id="KW-0732">Signal</keyword>
<feature type="signal peptide" evidence="1">
    <location>
        <begin position="1"/>
        <end position="19"/>
    </location>
</feature>
<evidence type="ECO:0000313" key="4">
    <source>
        <dbReference type="Proteomes" id="UP000770717"/>
    </source>
</evidence>
<dbReference type="PANTHER" id="PTHR20859">
    <property type="entry name" value="INTERFERON/INTERLEUKIN RECEPTOR"/>
    <property type="match status" value="1"/>
</dbReference>
<dbReference type="OrthoDB" id="10031784at2759"/>
<dbReference type="GO" id="GO:0004896">
    <property type="term" value="F:cytokine receptor activity"/>
    <property type="evidence" value="ECO:0007669"/>
    <property type="project" value="TreeGrafter"/>
</dbReference>
<dbReference type="CDD" id="cd00063">
    <property type="entry name" value="FN3"/>
    <property type="match status" value="1"/>
</dbReference>
<dbReference type="Proteomes" id="UP000770717">
    <property type="component" value="Unassembled WGS sequence"/>
</dbReference>
<organism evidence="3 4">
    <name type="scientific">Eleutherodactylus coqui</name>
    <name type="common">Puerto Rican coqui</name>
    <dbReference type="NCBI Taxonomy" id="57060"/>
    <lineage>
        <taxon>Eukaryota</taxon>
        <taxon>Metazoa</taxon>
        <taxon>Chordata</taxon>
        <taxon>Craniata</taxon>
        <taxon>Vertebrata</taxon>
        <taxon>Euteleostomi</taxon>
        <taxon>Amphibia</taxon>
        <taxon>Batrachia</taxon>
        <taxon>Anura</taxon>
        <taxon>Neobatrachia</taxon>
        <taxon>Hyloidea</taxon>
        <taxon>Eleutherodactylidae</taxon>
        <taxon>Eleutherodactylinae</taxon>
        <taxon>Eleutherodactylus</taxon>
        <taxon>Eleutherodactylus</taxon>
    </lineage>
</organism>
<dbReference type="EMBL" id="WNTK01000345">
    <property type="protein sequence ID" value="KAG9470157.1"/>
    <property type="molecule type" value="Genomic_DNA"/>
</dbReference>
<keyword evidence="4" id="KW-1185">Reference proteome</keyword>
<dbReference type="Gene3D" id="2.60.40.10">
    <property type="entry name" value="Immunoglobulins"/>
    <property type="match status" value="1"/>
</dbReference>
<dbReference type="SUPFAM" id="SSF49265">
    <property type="entry name" value="Fibronectin type III"/>
    <property type="match status" value="1"/>
</dbReference>
<evidence type="ECO:0000256" key="1">
    <source>
        <dbReference type="SAM" id="SignalP"/>
    </source>
</evidence>